<keyword evidence="1" id="KW-0234">DNA repair</keyword>
<dbReference type="RefSeq" id="XP_016473602.1">
    <property type="nucleotide sequence ID" value="XM_016618116.1"/>
</dbReference>
<proteinExistence type="inferred from homology"/>
<evidence type="ECO:0000259" key="2">
    <source>
        <dbReference type="SMART" id="SM01285"/>
    </source>
</evidence>
<protein>
    <recommendedName>
        <fullName evidence="1">FACT complex subunit</fullName>
    </recommendedName>
</protein>
<evidence type="ECO:0000256" key="1">
    <source>
        <dbReference type="RuleBase" id="RU367052"/>
    </source>
</evidence>
<dbReference type="Pfam" id="PF14826">
    <property type="entry name" value="FACT-Spt16_Nlob"/>
    <property type="match status" value="1"/>
</dbReference>
<dbReference type="InterPro" id="IPR029148">
    <property type="entry name" value="FACT-SPT16_Nlobe"/>
</dbReference>
<dbReference type="InterPro" id="IPR040258">
    <property type="entry name" value="Spt16"/>
</dbReference>
<dbReference type="Proteomes" id="UP000790787">
    <property type="component" value="Chromosome 3"/>
</dbReference>
<dbReference type="SMR" id="A0A1S4AAE1"/>
<dbReference type="GO" id="GO:0006260">
    <property type="term" value="P:DNA replication"/>
    <property type="evidence" value="ECO:0007669"/>
    <property type="project" value="UniProtKB-KW"/>
</dbReference>
<dbReference type="PaxDb" id="4097-A0A1S4AAE1"/>
<dbReference type="AlphaFoldDB" id="A0A1S4AAE1"/>
<dbReference type="SMART" id="SM01285">
    <property type="entry name" value="FACT-Spt16_Nlob"/>
    <property type="match status" value="1"/>
</dbReference>
<keyword evidence="1" id="KW-0805">Transcription regulation</keyword>
<dbReference type="PANTHER" id="PTHR13980">
    <property type="entry name" value="CDC68 RELATED"/>
    <property type="match status" value="1"/>
</dbReference>
<keyword evidence="1" id="KW-0158">Chromosome</keyword>
<evidence type="ECO:0000313" key="4">
    <source>
        <dbReference type="RefSeq" id="XP_016473602.1"/>
    </source>
</evidence>
<keyword evidence="1" id="KW-0227">DNA damage</keyword>
<dbReference type="GeneID" id="107795473"/>
<comment type="subunit">
    <text evidence="1">Component of the FACT complex.</text>
</comment>
<dbReference type="InterPro" id="IPR029149">
    <property type="entry name" value="Creatin/AminoP/Spt16_N"/>
</dbReference>
<sequence>MIPEQFQKRLNAFYINWIQHKKQLWGNSDVVVIHTPPKLAKFCNPKSSSFFLWLLGDDFTDTTVIFTPYGIYFLCTHKSFSKLREFCSCVTLTQKIPTSVQLKDKTDDGFLIIDATIRDARNIRNEKAFLDVDKECPFVVGYVEGEYPKSKLFLNCINKLEPTKYQGATVNFGLDVMFNVADEQSVGPSARLDEKLVSISKENEANQSRKSEEKNILQESCSLMDYDLEHKLQLDDPVNYLSSKLEENKILLEKEKVYIATSTSLMDGTISGDDFTGSLRKDSVVMDHDDDEDWMLIEGKEEGQETNVANKLSWKRWITDKISKSFGLRDKTKIKASSH</sequence>
<dbReference type="OrthoDB" id="1301824at2759"/>
<keyword evidence="1" id="KW-0539">Nucleus</keyword>
<comment type="function">
    <text evidence="1">Component of the FACT complex, a general chromatin factor that acts to reorganize nucleosomes. The FACT complex is involved in multiple processes that require DNA as a template such as mRNA elongation, DNA replication and DNA repair. During transcription elongation the FACT complex acts as a histone chaperone that both destabilizes and restores nucleosomal structure. It facilitates the passage of RNA polymerase II and transcription by promoting the dissociation of one histone H2A-H2B dimer from the nucleosome, then subsequently promotes the reestablishment of the nucleosome following the passage of RNA polymerase II.</text>
</comment>
<dbReference type="KEGG" id="nta:107795473"/>
<gene>
    <name evidence="4" type="primary">LOC107795473</name>
</gene>
<dbReference type="STRING" id="4097.A0A1S4AAE1"/>
<name>A0A1S4AAE1_TOBAC</name>
<keyword evidence="3" id="KW-1185">Reference proteome</keyword>
<organism evidence="3 4">
    <name type="scientific">Nicotiana tabacum</name>
    <name type="common">Common tobacco</name>
    <dbReference type="NCBI Taxonomy" id="4097"/>
    <lineage>
        <taxon>Eukaryota</taxon>
        <taxon>Viridiplantae</taxon>
        <taxon>Streptophyta</taxon>
        <taxon>Embryophyta</taxon>
        <taxon>Tracheophyta</taxon>
        <taxon>Spermatophyta</taxon>
        <taxon>Magnoliopsida</taxon>
        <taxon>eudicotyledons</taxon>
        <taxon>Gunneridae</taxon>
        <taxon>Pentapetalae</taxon>
        <taxon>asterids</taxon>
        <taxon>lamiids</taxon>
        <taxon>Solanales</taxon>
        <taxon>Solanaceae</taxon>
        <taxon>Nicotianoideae</taxon>
        <taxon>Nicotianeae</taxon>
        <taxon>Nicotiana</taxon>
    </lineage>
</organism>
<evidence type="ECO:0000313" key="3">
    <source>
        <dbReference type="Proteomes" id="UP000790787"/>
    </source>
</evidence>
<dbReference type="Gene3D" id="3.40.350.10">
    <property type="entry name" value="Creatinase/prolidase N-terminal domain"/>
    <property type="match status" value="1"/>
</dbReference>
<dbReference type="GO" id="GO:0035101">
    <property type="term" value="C:FACT complex"/>
    <property type="evidence" value="ECO:0007669"/>
    <property type="project" value="UniProtKB-UniRule"/>
</dbReference>
<accession>A0A1S4AAE1</accession>
<reference evidence="3" key="1">
    <citation type="journal article" date="2014" name="Nat. Commun.">
        <title>The tobacco genome sequence and its comparison with those of tomato and potato.</title>
        <authorList>
            <person name="Sierro N."/>
            <person name="Battey J.N."/>
            <person name="Ouadi S."/>
            <person name="Bakaher N."/>
            <person name="Bovet L."/>
            <person name="Willig A."/>
            <person name="Goepfert S."/>
            <person name="Peitsch M.C."/>
            <person name="Ivanov N.V."/>
        </authorList>
    </citation>
    <scope>NUCLEOTIDE SEQUENCE [LARGE SCALE GENOMIC DNA]</scope>
</reference>
<feature type="domain" description="FACT complex subunit SPT16 N-terminal lobe" evidence="2">
    <location>
        <begin position="1"/>
        <end position="174"/>
    </location>
</feature>
<keyword evidence="1" id="KW-0804">Transcription</keyword>
<dbReference type="RefSeq" id="XP_016473602.1">
    <property type="nucleotide sequence ID" value="XM_016618116.2"/>
</dbReference>
<comment type="subcellular location">
    <subcellularLocation>
        <location evidence="1">Nucleus</location>
    </subcellularLocation>
    <subcellularLocation>
        <location evidence="1">Chromosome</location>
    </subcellularLocation>
</comment>
<keyword evidence="1" id="KW-0235">DNA replication</keyword>
<dbReference type="GO" id="GO:0006281">
    <property type="term" value="P:DNA repair"/>
    <property type="evidence" value="ECO:0007669"/>
    <property type="project" value="UniProtKB-UniRule"/>
</dbReference>
<comment type="similarity">
    <text evidence="1">Belongs to the peptidase M24 family. SPT16 subfamily.</text>
</comment>
<reference evidence="4" key="2">
    <citation type="submission" date="2025-08" db="UniProtKB">
        <authorList>
            <consortium name="RefSeq"/>
        </authorList>
    </citation>
    <scope>IDENTIFICATION</scope>
    <source>
        <tissue evidence="4">Leaf</tissue>
    </source>
</reference>
<dbReference type="PANTHER" id="PTHR13980:SF21">
    <property type="entry name" value="FACT COMPLEX SUBUNIT"/>
    <property type="match status" value="1"/>
</dbReference>